<keyword evidence="4" id="KW-1185">Reference proteome</keyword>
<evidence type="ECO:0000256" key="1">
    <source>
        <dbReference type="SAM" id="MobiDB-lite"/>
    </source>
</evidence>
<dbReference type="SUPFAM" id="SSF49299">
    <property type="entry name" value="PKD domain"/>
    <property type="match status" value="3"/>
</dbReference>
<dbReference type="PANTHER" id="PTHR36842">
    <property type="entry name" value="PROTEIN TOLB HOMOLOG"/>
    <property type="match status" value="1"/>
</dbReference>
<dbReference type="InterPro" id="IPR011042">
    <property type="entry name" value="6-blade_b-propeller_TolB-like"/>
</dbReference>
<reference evidence="4" key="1">
    <citation type="submission" date="2023-07" db="EMBL/GenBank/DDBJ databases">
        <title>Whole-genome sequencing of a new Methanosarcina sp. Z-7115.</title>
        <authorList>
            <person name="Zhilina T.N."/>
            <person name="Merkel A.Y."/>
        </authorList>
    </citation>
    <scope>NUCLEOTIDE SEQUENCE [LARGE SCALE GENOMIC DNA]</scope>
    <source>
        <strain evidence="4">Z-7115</strain>
    </source>
</reference>
<feature type="domain" description="PKD" evidence="2">
    <location>
        <begin position="546"/>
        <end position="626"/>
    </location>
</feature>
<dbReference type="InterPro" id="IPR000601">
    <property type="entry name" value="PKD_dom"/>
</dbReference>
<dbReference type="InterPro" id="IPR027618">
    <property type="entry name" value="Beta_prop_Msarc"/>
</dbReference>
<dbReference type="InterPro" id="IPR022409">
    <property type="entry name" value="PKD/Chitinase_dom"/>
</dbReference>
<dbReference type="NCBIfam" id="TIGR04275">
    <property type="entry name" value="beta_prop_Msarc"/>
    <property type="match status" value="6"/>
</dbReference>
<dbReference type="SMART" id="SM00089">
    <property type="entry name" value="PKD"/>
    <property type="match status" value="3"/>
</dbReference>
<dbReference type="CDD" id="cd00146">
    <property type="entry name" value="PKD"/>
    <property type="match status" value="3"/>
</dbReference>
<protein>
    <submittedName>
        <fullName evidence="3">PKD domain-containing protein</fullName>
    </submittedName>
</protein>
<dbReference type="RefSeq" id="WP_310575287.1">
    <property type="nucleotide sequence ID" value="NZ_JAVKPK010000016.1"/>
</dbReference>
<accession>A0ABU2CZU7</accession>
<feature type="domain" description="PKD" evidence="2">
    <location>
        <begin position="460"/>
        <end position="544"/>
    </location>
</feature>
<dbReference type="EMBL" id="JAVKPK010000016">
    <property type="protein sequence ID" value="MDR7665260.1"/>
    <property type="molecule type" value="Genomic_DNA"/>
</dbReference>
<dbReference type="Gene3D" id="2.120.10.30">
    <property type="entry name" value="TolB, C-terminal domain"/>
    <property type="match status" value="2"/>
</dbReference>
<sequence length="626" mass="69010">MALLSAILILMAGSGIGAAADEPAQAAGNNSTLNQYNLASTVQSSSPTITETRITTNPSNSWEPSIYGNKIVWTDDRNGNNDIYIQDLSTKKQIHTTNTAAQHSPDIYENRVVWEDERNGGHDIYLQDLSTSKQTRITTSGKACSPKIYANRIVWMDGRNGGSLDESNWPDGNWDIYMYDLSTSTEYQITTNESIQQDPDIYGDRIVWGQDNRNKDEYYRCDIYMYDLSANKETHISKYSYQNYNPGIYGDRIVWTAEDEASNYNIGMFDISTSTETLIATGYYGTSGGPAIYKDRIVWTDGRDSWGNGNSDIYMYNLSTSTEIQITTNESGQGGPDIYENRIVWQDDRNGNQNDVINYDIYMGTLSESEPTPEPPVANFSATSLSGKAPLKVKFTSTSTGSPTEWKWNFGDGSDLVTEQNPEHTYSTAGVYTVKHTAINAYGRDTEIKTNYITVESAAPNADFSASPTSGNALLTVKFTDKSTGSPTAWKWSFGDGSALVTEYNPIHIYSKPGTYTVKETVSNAAGKDTEIKTNYITVKAAPIKPVAAFSASPTSGKAPLKVQFTDKSTNSPTSWKWSFGDGTYSTSKSPSHRYSKTGKYTVYLTATNKAGSNTKTMSGYITVKK</sequence>
<dbReference type="PANTHER" id="PTHR36842:SF1">
    <property type="entry name" value="PROTEIN TOLB"/>
    <property type="match status" value="1"/>
</dbReference>
<feature type="region of interest" description="Disordered" evidence="1">
    <location>
        <begin position="41"/>
        <end position="61"/>
    </location>
</feature>
<gene>
    <name evidence="3" type="ORF">RG963_05575</name>
</gene>
<evidence type="ECO:0000313" key="4">
    <source>
        <dbReference type="Proteomes" id="UP001246244"/>
    </source>
</evidence>
<evidence type="ECO:0000313" key="3">
    <source>
        <dbReference type="EMBL" id="MDR7665260.1"/>
    </source>
</evidence>
<evidence type="ECO:0000259" key="2">
    <source>
        <dbReference type="PROSITE" id="PS50093"/>
    </source>
</evidence>
<name>A0ABU2CZU7_9EURY</name>
<comment type="caution">
    <text evidence="3">The sequence shown here is derived from an EMBL/GenBank/DDBJ whole genome shotgun (WGS) entry which is preliminary data.</text>
</comment>
<dbReference type="PROSITE" id="PS50093">
    <property type="entry name" value="PKD"/>
    <property type="match status" value="3"/>
</dbReference>
<dbReference type="Proteomes" id="UP001246244">
    <property type="component" value="Unassembled WGS sequence"/>
</dbReference>
<dbReference type="Gene3D" id="2.60.40.10">
    <property type="entry name" value="Immunoglobulins"/>
    <property type="match status" value="3"/>
</dbReference>
<organism evidence="3 4">
    <name type="scientific">Methanosarcina baikalica</name>
    <dbReference type="NCBI Taxonomy" id="3073890"/>
    <lineage>
        <taxon>Archaea</taxon>
        <taxon>Methanobacteriati</taxon>
        <taxon>Methanobacteriota</taxon>
        <taxon>Stenosarchaea group</taxon>
        <taxon>Methanomicrobia</taxon>
        <taxon>Methanosarcinales</taxon>
        <taxon>Methanosarcinaceae</taxon>
        <taxon>Methanosarcina</taxon>
    </lineage>
</organism>
<dbReference type="InterPro" id="IPR035986">
    <property type="entry name" value="PKD_dom_sf"/>
</dbReference>
<proteinExistence type="predicted"/>
<feature type="domain" description="PKD" evidence="2">
    <location>
        <begin position="376"/>
        <end position="460"/>
    </location>
</feature>
<dbReference type="InterPro" id="IPR013783">
    <property type="entry name" value="Ig-like_fold"/>
</dbReference>
<dbReference type="Pfam" id="PF18911">
    <property type="entry name" value="PKD_4"/>
    <property type="match status" value="3"/>
</dbReference>
<dbReference type="SUPFAM" id="SSF69304">
    <property type="entry name" value="Tricorn protease N-terminal domain"/>
    <property type="match status" value="1"/>
</dbReference>